<accession>A0A372INE3</accession>
<comment type="caution">
    <text evidence="2">The sequence shown here is derived from an EMBL/GenBank/DDBJ whole genome shotgun (WGS) entry which is preliminary data.</text>
</comment>
<proteinExistence type="predicted"/>
<reference evidence="2 3" key="1">
    <citation type="submission" date="2018-08" db="EMBL/GenBank/DDBJ databases">
        <title>Acidipila sp. 4G-K13, an acidobacterium isolated from forest soil.</title>
        <authorList>
            <person name="Gao Z.-H."/>
            <person name="Qiu L.-H."/>
        </authorList>
    </citation>
    <scope>NUCLEOTIDE SEQUENCE [LARGE SCALE GENOMIC DNA]</scope>
    <source>
        <strain evidence="2 3">4G-K13</strain>
    </source>
</reference>
<gene>
    <name evidence="2" type="ORF">D0Y96_12785</name>
</gene>
<evidence type="ECO:0000313" key="3">
    <source>
        <dbReference type="Proteomes" id="UP000264702"/>
    </source>
</evidence>
<keyword evidence="1" id="KW-0472">Membrane</keyword>
<feature type="transmembrane region" description="Helical" evidence="1">
    <location>
        <begin position="294"/>
        <end position="315"/>
    </location>
</feature>
<dbReference type="EMBL" id="QVQT01000004">
    <property type="protein sequence ID" value="RFU16269.1"/>
    <property type="molecule type" value="Genomic_DNA"/>
</dbReference>
<evidence type="ECO:0000313" key="2">
    <source>
        <dbReference type="EMBL" id="RFU16269.1"/>
    </source>
</evidence>
<organism evidence="2 3">
    <name type="scientific">Paracidobacterium acidisoli</name>
    <dbReference type="NCBI Taxonomy" id="2303751"/>
    <lineage>
        <taxon>Bacteria</taxon>
        <taxon>Pseudomonadati</taxon>
        <taxon>Acidobacteriota</taxon>
        <taxon>Terriglobia</taxon>
        <taxon>Terriglobales</taxon>
        <taxon>Acidobacteriaceae</taxon>
        <taxon>Paracidobacterium</taxon>
    </lineage>
</organism>
<evidence type="ECO:0000256" key="1">
    <source>
        <dbReference type="SAM" id="Phobius"/>
    </source>
</evidence>
<dbReference type="Gene3D" id="2.60.40.10">
    <property type="entry name" value="Immunoglobulins"/>
    <property type="match status" value="1"/>
</dbReference>
<dbReference type="Proteomes" id="UP000264702">
    <property type="component" value="Unassembled WGS sequence"/>
</dbReference>
<sequence length="358" mass="36671">MVFWWHRRSRLMFRESRVTGRMNLQLSLHLPLRLSGQKLGRRMRRLAMNFGFPAGVAVLAMAVAAPVWGQTTTRTQLSASTESDNGATKTVLTAHVGDAMGGSLSEGSISFETAKGSVGSAFVQNGVASLALDQLPQGISSVTAVYHPAGSYAASSASASVTPAPASTTPSFSVTGSPTSLSVSPGDFGTTILTITSSNGFSQAVNLSCSSLPAESTCNFNTTPVTPTASGAGQSVTSTLQISTEAPSGAMQDLPGFGKSTSGIAYAILIPGILALAGLGALRRKNFGSFRVLGIVLLLGAGVLGTSGCAARYWYNHRPPSPNSGTPAGTYTVVVAAYSSNGTSVQNATPLNITLTVK</sequence>
<feature type="transmembrane region" description="Helical" evidence="1">
    <location>
        <begin position="263"/>
        <end position="282"/>
    </location>
</feature>
<keyword evidence="1" id="KW-0812">Transmembrane</keyword>
<dbReference type="InterPro" id="IPR013783">
    <property type="entry name" value="Ig-like_fold"/>
</dbReference>
<dbReference type="AlphaFoldDB" id="A0A372INE3"/>
<keyword evidence="3" id="KW-1185">Reference proteome</keyword>
<keyword evidence="1" id="KW-1133">Transmembrane helix</keyword>
<name>A0A372INE3_9BACT</name>
<protein>
    <submittedName>
        <fullName evidence="2">Uncharacterized protein</fullName>
    </submittedName>
</protein>